<comment type="caution">
    <text evidence="1">The sequence shown here is derived from an EMBL/GenBank/DDBJ whole genome shotgun (WGS) entry which is preliminary data.</text>
</comment>
<dbReference type="AlphaFoldDB" id="A0A5A7Q7P2"/>
<keyword evidence="1" id="KW-0560">Oxidoreductase</keyword>
<evidence type="ECO:0000313" key="2">
    <source>
        <dbReference type="Proteomes" id="UP000325081"/>
    </source>
</evidence>
<reference evidence="2" key="1">
    <citation type="journal article" date="2019" name="Curr. Biol.">
        <title>Genome Sequence of Striga asiatica Provides Insight into the Evolution of Plant Parasitism.</title>
        <authorList>
            <person name="Yoshida S."/>
            <person name="Kim S."/>
            <person name="Wafula E.K."/>
            <person name="Tanskanen J."/>
            <person name="Kim Y.M."/>
            <person name="Honaas L."/>
            <person name="Yang Z."/>
            <person name="Spallek T."/>
            <person name="Conn C.E."/>
            <person name="Ichihashi Y."/>
            <person name="Cheong K."/>
            <person name="Cui S."/>
            <person name="Der J.P."/>
            <person name="Gundlach H."/>
            <person name="Jiao Y."/>
            <person name="Hori C."/>
            <person name="Ishida J.K."/>
            <person name="Kasahara H."/>
            <person name="Kiba T."/>
            <person name="Kim M.S."/>
            <person name="Koo N."/>
            <person name="Laohavisit A."/>
            <person name="Lee Y.H."/>
            <person name="Lumba S."/>
            <person name="McCourt P."/>
            <person name="Mortimer J.C."/>
            <person name="Mutuku J.M."/>
            <person name="Nomura T."/>
            <person name="Sasaki-Sekimoto Y."/>
            <person name="Seto Y."/>
            <person name="Wang Y."/>
            <person name="Wakatake T."/>
            <person name="Sakakibara H."/>
            <person name="Demura T."/>
            <person name="Yamaguchi S."/>
            <person name="Yoneyama K."/>
            <person name="Manabe R.I."/>
            <person name="Nelson D.C."/>
            <person name="Schulman A.H."/>
            <person name="Timko M.P."/>
            <person name="dePamphilis C.W."/>
            <person name="Choi D."/>
            <person name="Shirasu K."/>
        </authorList>
    </citation>
    <scope>NUCLEOTIDE SEQUENCE [LARGE SCALE GENOMIC DNA]</scope>
    <source>
        <strain evidence="2">cv. UVA1</strain>
    </source>
</reference>
<organism evidence="1 2">
    <name type="scientific">Striga asiatica</name>
    <name type="common">Asiatic witchweed</name>
    <name type="synonym">Buchnera asiatica</name>
    <dbReference type="NCBI Taxonomy" id="4170"/>
    <lineage>
        <taxon>Eukaryota</taxon>
        <taxon>Viridiplantae</taxon>
        <taxon>Streptophyta</taxon>
        <taxon>Embryophyta</taxon>
        <taxon>Tracheophyta</taxon>
        <taxon>Spermatophyta</taxon>
        <taxon>Magnoliopsida</taxon>
        <taxon>eudicotyledons</taxon>
        <taxon>Gunneridae</taxon>
        <taxon>Pentapetalae</taxon>
        <taxon>asterids</taxon>
        <taxon>lamiids</taxon>
        <taxon>Lamiales</taxon>
        <taxon>Orobanchaceae</taxon>
        <taxon>Buchnereae</taxon>
        <taxon>Striga</taxon>
    </lineage>
</organism>
<name>A0A5A7Q7P2_STRAF</name>
<sequence>MVIGLMRKVQILVVGGGVTAEASCTRGTCEKHSRKTYYCILRLEDTSFGSFEIAKWRNAEQKAHQLGRPTCHMTEQQVLDGFMEFKESIGLVPTPTKLTHIEKIAYSHMHAQPEYIRTKRIKQKINLYNNRTWRWHAKGWASFCKAEMNLQSKNK</sequence>
<dbReference type="EMBL" id="BKCP01006072">
    <property type="protein sequence ID" value="GER41293.1"/>
    <property type="molecule type" value="Genomic_DNA"/>
</dbReference>
<dbReference type="Proteomes" id="UP000325081">
    <property type="component" value="Unassembled WGS sequence"/>
</dbReference>
<dbReference type="GO" id="GO:0004601">
    <property type="term" value="F:peroxidase activity"/>
    <property type="evidence" value="ECO:0007669"/>
    <property type="project" value="UniProtKB-KW"/>
</dbReference>
<evidence type="ECO:0000313" key="1">
    <source>
        <dbReference type="EMBL" id="GER41293.1"/>
    </source>
</evidence>
<protein>
    <submittedName>
        <fullName evidence="1">Avi_7169 family alkylhydroperoxidase domain-containing protein</fullName>
    </submittedName>
</protein>
<keyword evidence="1" id="KW-0575">Peroxidase</keyword>
<keyword evidence="2" id="KW-1185">Reference proteome</keyword>
<gene>
    <name evidence="1" type="ORF">STAS_18006</name>
</gene>
<accession>A0A5A7Q7P2</accession>
<proteinExistence type="predicted"/>